<proteinExistence type="predicted"/>
<evidence type="ECO:0000313" key="2">
    <source>
        <dbReference type="Proteomes" id="UP001199916"/>
    </source>
</evidence>
<comment type="caution">
    <text evidence="1">The sequence shown here is derived from an EMBL/GenBank/DDBJ whole genome shotgun (WGS) entry which is preliminary data.</text>
</comment>
<accession>A0ABS8YHD6</accession>
<keyword evidence="2" id="KW-1185">Reference proteome</keyword>
<dbReference type="Proteomes" id="UP001199916">
    <property type="component" value="Unassembled WGS sequence"/>
</dbReference>
<protein>
    <submittedName>
        <fullName evidence="1">Uncharacterized protein</fullName>
    </submittedName>
</protein>
<organism evidence="1 2">
    <name type="scientific">Paenibacillus profundus</name>
    <dbReference type="NCBI Taxonomy" id="1173085"/>
    <lineage>
        <taxon>Bacteria</taxon>
        <taxon>Bacillati</taxon>
        <taxon>Bacillota</taxon>
        <taxon>Bacilli</taxon>
        <taxon>Bacillales</taxon>
        <taxon>Paenibacillaceae</taxon>
        <taxon>Paenibacillus</taxon>
    </lineage>
</organism>
<dbReference type="RefSeq" id="WP_233696824.1">
    <property type="nucleotide sequence ID" value="NZ_JAJNBZ010000007.1"/>
</dbReference>
<sequence>MCDNPLLLTDEQMRKFITEGFLMLQTDLPEQFHQQLTEQLNLVYEQEGNPGNNLLPRIRELQKVFLRYLAPFHSERTRPAPVHVEI</sequence>
<dbReference type="EMBL" id="JAJNBZ010000007">
    <property type="protein sequence ID" value="MCE5169960.1"/>
    <property type="molecule type" value="Genomic_DNA"/>
</dbReference>
<reference evidence="1 2" key="1">
    <citation type="submission" date="2021-11" db="EMBL/GenBank/DDBJ databases">
        <title>Draft genome sequence of Paenibacillus profundus YoMME, a new Gram-positive bacteria with exoelectrogenic properties.</title>
        <authorList>
            <person name="Hubenova Y."/>
            <person name="Hubenova E."/>
            <person name="Manasiev Y."/>
            <person name="Peykov S."/>
            <person name="Mitov M."/>
        </authorList>
    </citation>
    <scope>NUCLEOTIDE SEQUENCE [LARGE SCALE GENOMIC DNA]</scope>
    <source>
        <strain evidence="1 2">YoMME</strain>
    </source>
</reference>
<gene>
    <name evidence="1" type="ORF">LQV63_11630</name>
</gene>
<evidence type="ECO:0000313" key="1">
    <source>
        <dbReference type="EMBL" id="MCE5169960.1"/>
    </source>
</evidence>
<name>A0ABS8YHD6_9BACL</name>